<name>A0ABM7R9W8_9BACT</name>
<keyword evidence="1" id="KW-0812">Transmembrane</keyword>
<keyword evidence="1" id="KW-1133">Transmembrane helix</keyword>
<gene>
    <name evidence="3" type="ORF">HAHE_00710</name>
</gene>
<dbReference type="Pfam" id="PF07589">
    <property type="entry name" value="PEP-CTERM"/>
    <property type="match status" value="1"/>
</dbReference>
<dbReference type="InterPro" id="IPR013320">
    <property type="entry name" value="ConA-like_dom_sf"/>
</dbReference>
<organism evidence="3 4">
    <name type="scientific">Haloferula helveola</name>
    <dbReference type="NCBI Taxonomy" id="490095"/>
    <lineage>
        <taxon>Bacteria</taxon>
        <taxon>Pseudomonadati</taxon>
        <taxon>Verrucomicrobiota</taxon>
        <taxon>Verrucomicrobiia</taxon>
        <taxon>Verrucomicrobiales</taxon>
        <taxon>Verrucomicrobiaceae</taxon>
        <taxon>Haloferula</taxon>
    </lineage>
</organism>
<dbReference type="SUPFAM" id="SSF49899">
    <property type="entry name" value="Concanavalin A-like lectins/glucanases"/>
    <property type="match status" value="1"/>
</dbReference>
<reference evidence="3 4" key="1">
    <citation type="submission" date="2021-06" db="EMBL/GenBank/DDBJ databases">
        <title>Complete genome of Haloferula helveola possessing various polysaccharide degrading enzymes.</title>
        <authorList>
            <person name="Takami H."/>
            <person name="Huang C."/>
            <person name="Hamasaki K."/>
        </authorList>
    </citation>
    <scope>NUCLEOTIDE SEQUENCE [LARGE SCALE GENOMIC DNA]</scope>
    <source>
        <strain evidence="3 4">CN-1</strain>
    </source>
</reference>
<dbReference type="Proteomes" id="UP001374893">
    <property type="component" value="Chromosome"/>
</dbReference>
<sequence>MLGSILLATASPVAKGAITVTKDSGDFGYLYEMSTNPSGQDLDGNSTGDWFNATANGLTIPQTYSGGVAVSNQSAGTPETLFRTDYGGSITRNTLANANSPWTVEVSVRKTGGTQGADGWFGVAMQNPGASQSVRVNFEDDRVSYRTSPTNTDYLLGINFADGEFHTMRIAYEGSDSYFVWIDDTLLNTDLSTGFAGGNGSFNTGGSWFMGDFSGGIAGDWEVDYIRYDAGTAAAPVPEPGIILLGAIGVLALLRRRR</sequence>
<proteinExistence type="predicted"/>
<keyword evidence="1" id="KW-0472">Membrane</keyword>
<feature type="transmembrane region" description="Helical" evidence="1">
    <location>
        <begin position="237"/>
        <end position="254"/>
    </location>
</feature>
<evidence type="ECO:0000313" key="4">
    <source>
        <dbReference type="Proteomes" id="UP001374893"/>
    </source>
</evidence>
<evidence type="ECO:0000259" key="2">
    <source>
        <dbReference type="Pfam" id="PF07589"/>
    </source>
</evidence>
<dbReference type="InterPro" id="IPR013424">
    <property type="entry name" value="Ice-binding_C"/>
</dbReference>
<keyword evidence="4" id="KW-1185">Reference proteome</keyword>
<feature type="domain" description="Ice-binding protein C-terminal" evidence="2">
    <location>
        <begin position="236"/>
        <end position="258"/>
    </location>
</feature>
<protein>
    <recommendedName>
        <fullName evidence="2">Ice-binding protein C-terminal domain-containing protein</fullName>
    </recommendedName>
</protein>
<accession>A0ABM7R9W8</accession>
<evidence type="ECO:0000256" key="1">
    <source>
        <dbReference type="SAM" id="Phobius"/>
    </source>
</evidence>
<evidence type="ECO:0000313" key="3">
    <source>
        <dbReference type="EMBL" id="BCX46163.1"/>
    </source>
</evidence>
<dbReference type="EMBL" id="AP024702">
    <property type="protein sequence ID" value="BCX46163.1"/>
    <property type="molecule type" value="Genomic_DNA"/>
</dbReference>